<evidence type="ECO:0000256" key="6">
    <source>
        <dbReference type="ARBA" id="ARBA00022827"/>
    </source>
</evidence>
<evidence type="ECO:0000256" key="10">
    <source>
        <dbReference type="PIRNR" id="PIRNR006268"/>
    </source>
</evidence>
<feature type="binding site" evidence="11">
    <location>
        <position position="314"/>
    </location>
    <ligand>
        <name>Mg(2+)</name>
        <dbReference type="ChEBI" id="CHEBI:18420"/>
    </ligand>
</feature>
<reference evidence="13 14" key="1">
    <citation type="submission" date="2019-02" db="EMBL/GenBank/DDBJ databases">
        <authorList>
            <consortium name="Pathogen Informatics"/>
        </authorList>
    </citation>
    <scope>NUCLEOTIDE SEQUENCE [LARGE SCALE GENOMIC DNA]</scope>
    <source>
        <strain evidence="13 14">3012STDY7089603</strain>
    </source>
</reference>
<evidence type="ECO:0000256" key="4">
    <source>
        <dbReference type="ARBA" id="ARBA00022679"/>
    </source>
</evidence>
<feature type="signal peptide" evidence="12">
    <location>
        <begin position="1"/>
        <end position="22"/>
    </location>
</feature>
<evidence type="ECO:0000313" key="14">
    <source>
        <dbReference type="Proteomes" id="UP000377798"/>
    </source>
</evidence>
<name>A0A8H2QYA7_9FIRM</name>
<dbReference type="PANTHER" id="PTHR30040:SF2">
    <property type="entry name" value="FAD:PROTEIN FMN TRANSFERASE"/>
    <property type="match status" value="1"/>
</dbReference>
<keyword evidence="5 10" id="KW-0479">Metal-binding</keyword>
<proteinExistence type="inferred from homology"/>
<dbReference type="EC" id="2.7.1.180" evidence="1 10"/>
<dbReference type="SUPFAM" id="SSF143631">
    <property type="entry name" value="ApbE-like"/>
    <property type="match status" value="1"/>
</dbReference>
<protein>
    <recommendedName>
        <fullName evidence="2 10">FAD:protein FMN transferase</fullName>
        <ecNumber evidence="1 10">2.7.1.180</ecNumber>
    </recommendedName>
    <alternativeName>
        <fullName evidence="8 10">Flavin transferase</fullName>
    </alternativeName>
</protein>
<evidence type="ECO:0000256" key="8">
    <source>
        <dbReference type="ARBA" id="ARBA00031306"/>
    </source>
</evidence>
<accession>A0A8H2QYA7</accession>
<evidence type="ECO:0000313" key="13">
    <source>
        <dbReference type="EMBL" id="VFB16737.1"/>
    </source>
</evidence>
<dbReference type="InterPro" id="IPR003374">
    <property type="entry name" value="ApbE-like_sf"/>
</dbReference>
<keyword evidence="13" id="KW-0449">Lipoprotein</keyword>
<evidence type="ECO:0000256" key="9">
    <source>
        <dbReference type="ARBA" id="ARBA00048540"/>
    </source>
</evidence>
<keyword evidence="14" id="KW-1185">Reference proteome</keyword>
<dbReference type="Pfam" id="PF02424">
    <property type="entry name" value="ApbE"/>
    <property type="match status" value="1"/>
</dbReference>
<dbReference type="RefSeq" id="WP_131749388.1">
    <property type="nucleotide sequence ID" value="NZ_CAACYI010000001.1"/>
</dbReference>
<organism evidence="13 14">
    <name type="scientific">Urinicoccus massiliensis</name>
    <dbReference type="NCBI Taxonomy" id="1723382"/>
    <lineage>
        <taxon>Bacteria</taxon>
        <taxon>Bacillati</taxon>
        <taxon>Bacillota</taxon>
        <taxon>Tissierellia</taxon>
        <taxon>Tissierellales</taxon>
        <taxon>Peptoniphilaceae</taxon>
        <taxon>Urinicoccus</taxon>
    </lineage>
</organism>
<feature type="binding site" evidence="11">
    <location>
        <position position="193"/>
    </location>
    <ligand>
        <name>Mg(2+)</name>
        <dbReference type="ChEBI" id="CHEBI:18420"/>
    </ligand>
</feature>
<dbReference type="InterPro" id="IPR024932">
    <property type="entry name" value="ApbE"/>
</dbReference>
<dbReference type="PANTHER" id="PTHR30040">
    <property type="entry name" value="THIAMINE BIOSYNTHESIS LIPOPROTEIN APBE"/>
    <property type="match status" value="1"/>
</dbReference>
<comment type="catalytic activity">
    <reaction evidence="9 10">
        <text>L-threonyl-[protein] + FAD = FMN-L-threonyl-[protein] + AMP + H(+)</text>
        <dbReference type="Rhea" id="RHEA:36847"/>
        <dbReference type="Rhea" id="RHEA-COMP:11060"/>
        <dbReference type="Rhea" id="RHEA-COMP:11061"/>
        <dbReference type="ChEBI" id="CHEBI:15378"/>
        <dbReference type="ChEBI" id="CHEBI:30013"/>
        <dbReference type="ChEBI" id="CHEBI:57692"/>
        <dbReference type="ChEBI" id="CHEBI:74257"/>
        <dbReference type="ChEBI" id="CHEBI:456215"/>
        <dbReference type="EC" id="2.7.1.180"/>
    </reaction>
</comment>
<keyword evidence="6 10" id="KW-0274">FAD</keyword>
<gene>
    <name evidence="13" type="primary">apbE</name>
    <name evidence="13" type="ORF">NCTC13150_01292</name>
</gene>
<dbReference type="Gene3D" id="3.10.520.10">
    <property type="entry name" value="ApbE-like domains"/>
    <property type="match status" value="1"/>
</dbReference>
<evidence type="ECO:0000256" key="3">
    <source>
        <dbReference type="ARBA" id="ARBA00022630"/>
    </source>
</evidence>
<comment type="caution">
    <text evidence="13">The sequence shown here is derived from an EMBL/GenBank/DDBJ whole genome shotgun (WGS) entry which is preliminary data.</text>
</comment>
<evidence type="ECO:0000256" key="5">
    <source>
        <dbReference type="ARBA" id="ARBA00022723"/>
    </source>
</evidence>
<dbReference type="EMBL" id="CAACYI010000001">
    <property type="protein sequence ID" value="VFB16737.1"/>
    <property type="molecule type" value="Genomic_DNA"/>
</dbReference>
<keyword evidence="7 10" id="KW-0460">Magnesium</keyword>
<comment type="similarity">
    <text evidence="10">Belongs to the ApbE family.</text>
</comment>
<evidence type="ECO:0000256" key="11">
    <source>
        <dbReference type="PIRSR" id="PIRSR006268-2"/>
    </source>
</evidence>
<keyword evidence="4 10" id="KW-0808">Transferase</keyword>
<dbReference type="AlphaFoldDB" id="A0A8H2QYA7"/>
<keyword evidence="3 10" id="KW-0285">Flavoprotein</keyword>
<evidence type="ECO:0000256" key="7">
    <source>
        <dbReference type="ARBA" id="ARBA00022842"/>
    </source>
</evidence>
<dbReference type="Proteomes" id="UP000377798">
    <property type="component" value="Unassembled WGS sequence"/>
</dbReference>
<evidence type="ECO:0000256" key="12">
    <source>
        <dbReference type="SAM" id="SignalP"/>
    </source>
</evidence>
<comment type="cofactor">
    <cofactor evidence="11">
        <name>Mg(2+)</name>
        <dbReference type="ChEBI" id="CHEBI:18420"/>
    </cofactor>
    <cofactor evidence="11">
        <name>Mn(2+)</name>
        <dbReference type="ChEBI" id="CHEBI:29035"/>
    </cofactor>
    <text evidence="11">Magnesium. Can also use manganese.</text>
</comment>
<dbReference type="PIRSF" id="PIRSF006268">
    <property type="entry name" value="ApbE"/>
    <property type="match status" value="1"/>
</dbReference>
<feature type="binding site" evidence="11">
    <location>
        <position position="318"/>
    </location>
    <ligand>
        <name>Mg(2+)</name>
        <dbReference type="ChEBI" id="CHEBI:18420"/>
    </ligand>
</feature>
<dbReference type="GO" id="GO:0046872">
    <property type="term" value="F:metal ion binding"/>
    <property type="evidence" value="ECO:0007669"/>
    <property type="project" value="UniProtKB-UniRule"/>
</dbReference>
<dbReference type="GO" id="GO:0016740">
    <property type="term" value="F:transferase activity"/>
    <property type="evidence" value="ECO:0007669"/>
    <property type="project" value="UniProtKB-UniRule"/>
</dbReference>
<evidence type="ECO:0000256" key="2">
    <source>
        <dbReference type="ARBA" id="ARBA00016337"/>
    </source>
</evidence>
<keyword evidence="12" id="KW-0732">Signal</keyword>
<sequence>MKKIILLAACLACLVACQPAKKDMYTAQYYDLFDTVTSLNIPAKSQEEAQELSEKIHDKFLYYHKLYDGYHNYPGMDNLKTINDQAGKNPVKVDDDLFDLIEESIDRYHTKSKEVNIAMGSVLKIWSDYREGFEAGADFQDQDPHKEHSQAKLPPMDQLKEAAKHTDIDNVVLDKEKKTVYLKDPKMALDLGAVAKGYATEKMGQYLQKELKMDSALISAGGNVRLVGQPLEKDRKTFVIGIQNPDVLSEDTQGSNVLDTIKINDASVVTSGDYQRYYIVNGKRYHHLIDPKTLMPGDYFRAVTIVTKDSGYADFLSTTVFLMPYEEGRKFVDSLDGVEAYWVMKDGQIRYTDGMDPLLTYHRQSTEEAE</sequence>
<evidence type="ECO:0000256" key="1">
    <source>
        <dbReference type="ARBA" id="ARBA00011955"/>
    </source>
</evidence>
<feature type="chain" id="PRO_5039916855" description="FAD:protein FMN transferase" evidence="12">
    <location>
        <begin position="23"/>
        <end position="370"/>
    </location>
</feature>